<dbReference type="CDD" id="cd00796">
    <property type="entry name" value="INT_Rci_Hp1_C"/>
    <property type="match status" value="1"/>
</dbReference>
<sequence length="330" mass="37871">MASIQKTAKGYRAQVKTLGVRDSQVFPTRREAVEWGARRELQIKEGKTKHPGELHTLLEALRRYAEEVSPTKRGERWEAVRLAAFEKPSYRLPLDLPIVDVTPQHIADFRDVRGAKLKDSSVLRELTLLSSVFETARLEWGWVKHNPCKDIRKPREGKHRERVILWWELRKIFRKMGHRPRAQRIETVSQAVALATLTALRTGMRAGELCSLTWSAVYEAHAHLPVTKNGESRNVPLSRRALELLERAKGWDDERVLGLTTATLDALFRKYRARAGLEGFTFHDTRHTAATMLAKKLHILDLCKMFGWKDPKMAMVYYNPHASTIAALLN</sequence>
<dbReference type="Gene3D" id="1.10.150.130">
    <property type="match status" value="1"/>
</dbReference>
<dbReference type="Gene3D" id="1.10.443.10">
    <property type="entry name" value="Intergrase catalytic core"/>
    <property type="match status" value="1"/>
</dbReference>
<dbReference type="GO" id="GO:0003677">
    <property type="term" value="F:DNA binding"/>
    <property type="evidence" value="ECO:0007669"/>
    <property type="project" value="UniProtKB-KW"/>
</dbReference>
<proteinExistence type="predicted"/>
<dbReference type="InterPro" id="IPR002104">
    <property type="entry name" value="Integrase_catalytic"/>
</dbReference>
<evidence type="ECO:0000256" key="1">
    <source>
        <dbReference type="ARBA" id="ARBA00022908"/>
    </source>
</evidence>
<dbReference type="PANTHER" id="PTHR30349">
    <property type="entry name" value="PHAGE INTEGRASE-RELATED"/>
    <property type="match status" value="1"/>
</dbReference>
<dbReference type="PANTHER" id="PTHR30349:SF94">
    <property type="entry name" value="INTEGRASE_RECOMBINASE HI_1414-RELATED"/>
    <property type="match status" value="1"/>
</dbReference>
<dbReference type="InterPro" id="IPR050090">
    <property type="entry name" value="Tyrosine_recombinase_XerCD"/>
</dbReference>
<dbReference type="RefSeq" id="WP_026382283.1">
    <property type="nucleotide sequence ID" value="NZ_MJMN01000046.1"/>
</dbReference>
<evidence type="ECO:0000313" key="6">
    <source>
        <dbReference type="Proteomes" id="UP000187251"/>
    </source>
</evidence>
<evidence type="ECO:0000259" key="4">
    <source>
        <dbReference type="PROSITE" id="PS51898"/>
    </source>
</evidence>
<dbReference type="Pfam" id="PF00589">
    <property type="entry name" value="Phage_integrase"/>
    <property type="match status" value="1"/>
</dbReference>
<feature type="domain" description="Tyr recombinase" evidence="4">
    <location>
        <begin position="158"/>
        <end position="330"/>
    </location>
</feature>
<gene>
    <name evidence="5" type="ORF">BIZ92_15090</name>
</gene>
<dbReference type="InterPro" id="IPR011010">
    <property type="entry name" value="DNA_brk_join_enz"/>
</dbReference>
<dbReference type="InterPro" id="IPR010998">
    <property type="entry name" value="Integrase_recombinase_N"/>
</dbReference>
<dbReference type="PROSITE" id="PS51898">
    <property type="entry name" value="TYR_RECOMBINASE"/>
    <property type="match status" value="1"/>
</dbReference>
<dbReference type="AlphaFoldDB" id="A0A1R1JMG2"/>
<dbReference type="OrthoDB" id="662444at2"/>
<dbReference type="InterPro" id="IPR013762">
    <property type="entry name" value="Integrase-like_cat_sf"/>
</dbReference>
<dbReference type="SUPFAM" id="SSF56349">
    <property type="entry name" value="DNA breaking-rejoining enzymes"/>
    <property type="match status" value="1"/>
</dbReference>
<keyword evidence="3" id="KW-0233">DNA recombination</keyword>
<dbReference type="Proteomes" id="UP000187251">
    <property type="component" value="Unassembled WGS sequence"/>
</dbReference>
<keyword evidence="1" id="KW-0229">DNA integration</keyword>
<evidence type="ECO:0000256" key="3">
    <source>
        <dbReference type="ARBA" id="ARBA00023172"/>
    </source>
</evidence>
<keyword evidence="2" id="KW-0238">DNA-binding</keyword>
<dbReference type="GO" id="GO:0015074">
    <property type="term" value="P:DNA integration"/>
    <property type="evidence" value="ECO:0007669"/>
    <property type="project" value="UniProtKB-KW"/>
</dbReference>
<accession>A0A1R1JMG2</accession>
<dbReference type="GO" id="GO:0006310">
    <property type="term" value="P:DNA recombination"/>
    <property type="evidence" value="ECO:0007669"/>
    <property type="project" value="UniProtKB-KW"/>
</dbReference>
<dbReference type="EMBL" id="MJMN01000046">
    <property type="protein sequence ID" value="OMG79320.1"/>
    <property type="molecule type" value="Genomic_DNA"/>
</dbReference>
<comment type="caution">
    <text evidence="5">The sequence shown here is derived from an EMBL/GenBank/DDBJ whole genome shotgun (WGS) entry which is preliminary data.</text>
</comment>
<evidence type="ECO:0000313" key="5">
    <source>
        <dbReference type="EMBL" id="OMG79320.1"/>
    </source>
</evidence>
<evidence type="ECO:0000256" key="2">
    <source>
        <dbReference type="ARBA" id="ARBA00023125"/>
    </source>
</evidence>
<reference evidence="5 6" key="1">
    <citation type="submission" date="2016-09" db="EMBL/GenBank/DDBJ databases">
        <title>Phylogenomics of Achromobacter.</title>
        <authorList>
            <person name="Jeukens J."/>
            <person name="Freschi L."/>
            <person name="Vincent A.T."/>
            <person name="Emond-Rheault J.-G."/>
            <person name="Kukavica-Ibrulj I."/>
            <person name="Charette S.J."/>
            <person name="Levesque R.C."/>
        </authorList>
    </citation>
    <scope>NUCLEOTIDE SEQUENCE [LARGE SCALE GENOMIC DNA]</scope>
    <source>
        <strain evidence="5 6">AUS488</strain>
    </source>
</reference>
<protein>
    <submittedName>
        <fullName evidence="5">Integrase</fullName>
    </submittedName>
</protein>
<organism evidence="5 6">
    <name type="scientific">Alcaligenes xylosoxydans xylosoxydans</name>
    <name type="common">Achromobacter xylosoxidans</name>
    <dbReference type="NCBI Taxonomy" id="85698"/>
    <lineage>
        <taxon>Bacteria</taxon>
        <taxon>Pseudomonadati</taxon>
        <taxon>Pseudomonadota</taxon>
        <taxon>Betaproteobacteria</taxon>
        <taxon>Burkholderiales</taxon>
        <taxon>Alcaligenaceae</taxon>
        <taxon>Achromobacter</taxon>
    </lineage>
</organism>
<name>A0A1R1JMG2_ALCXX</name>